<dbReference type="VEuPathDB" id="MicrosporidiaDB:CWI39_2142p0030"/>
<feature type="compositionally biased region" description="Basic and acidic residues" evidence="1">
    <location>
        <begin position="92"/>
        <end position="115"/>
    </location>
</feature>
<name>A0A4Q9KXI6_9MICR</name>
<dbReference type="AlphaFoldDB" id="A0A4Q9KXI6"/>
<evidence type="ECO:0000256" key="2">
    <source>
        <dbReference type="SAM" id="Phobius"/>
    </source>
</evidence>
<feature type="transmembrane region" description="Helical" evidence="2">
    <location>
        <begin position="6"/>
        <end position="28"/>
    </location>
</feature>
<sequence>MLKEKFISVIIFYLFAVIINSGLTGLYFNSFGANILNIVFLMNIQTIDCAANPAPAQTKAPEEPTGQGTAQPPTKGSDLQKKDTTTEEEGTPETKKENDSSDKEPEEDKKKDGKEGVPPSGNKSAAQNGTNGGYSPPPTGNGNVFSGNGPVAKFMYDAAHGGNKKTKAYRGVLLVGGIILVIIIVVLICFLL</sequence>
<evidence type="ECO:0000313" key="3">
    <source>
        <dbReference type="EMBL" id="TBT99110.1"/>
    </source>
</evidence>
<keyword evidence="2" id="KW-1133">Transmembrane helix</keyword>
<accession>A0A4Q9KXI6</accession>
<evidence type="ECO:0000313" key="4">
    <source>
        <dbReference type="Proteomes" id="UP000293045"/>
    </source>
</evidence>
<keyword evidence="2" id="KW-0472">Membrane</keyword>
<comment type="caution">
    <text evidence="3">The sequence shown here is derived from an EMBL/GenBank/DDBJ whole genome shotgun (WGS) entry which is preliminary data.</text>
</comment>
<dbReference type="Proteomes" id="UP000293045">
    <property type="component" value="Unassembled WGS sequence"/>
</dbReference>
<organism evidence="3 4">
    <name type="scientific">Hamiltosporidium magnivora</name>
    <dbReference type="NCBI Taxonomy" id="148818"/>
    <lineage>
        <taxon>Eukaryota</taxon>
        <taxon>Fungi</taxon>
        <taxon>Fungi incertae sedis</taxon>
        <taxon>Microsporidia</taxon>
        <taxon>Dubosqiidae</taxon>
        <taxon>Hamiltosporidium</taxon>
    </lineage>
</organism>
<dbReference type="VEuPathDB" id="MicrosporidiaDB:CWI36_0242p0010"/>
<feature type="transmembrane region" description="Helical" evidence="2">
    <location>
        <begin position="172"/>
        <end position="191"/>
    </location>
</feature>
<reference evidence="3 4" key="1">
    <citation type="submission" date="2017-12" db="EMBL/GenBank/DDBJ databases">
        <authorList>
            <person name="Pombert J.-F."/>
            <person name="Haag K.L."/>
            <person name="Ebert D."/>
        </authorList>
    </citation>
    <scope>NUCLEOTIDE SEQUENCE [LARGE SCALE GENOMIC DNA]</scope>
    <source>
        <strain evidence="3">IL-BN-2</strain>
    </source>
</reference>
<protein>
    <submittedName>
        <fullName evidence="3">Uncharacterized protein</fullName>
    </submittedName>
</protein>
<dbReference type="EMBL" id="PIXR01002142">
    <property type="protein sequence ID" value="TBT99110.1"/>
    <property type="molecule type" value="Genomic_DNA"/>
</dbReference>
<proteinExistence type="predicted"/>
<feature type="region of interest" description="Disordered" evidence="1">
    <location>
        <begin position="54"/>
        <end position="146"/>
    </location>
</feature>
<keyword evidence="2" id="KW-0812">Transmembrane</keyword>
<evidence type="ECO:0000256" key="1">
    <source>
        <dbReference type="SAM" id="MobiDB-lite"/>
    </source>
</evidence>
<gene>
    <name evidence="3" type="ORF">CWI39_2142p0030</name>
</gene>